<feature type="compositionally biased region" description="Low complexity" evidence="1">
    <location>
        <begin position="449"/>
        <end position="460"/>
    </location>
</feature>
<keyword evidence="3" id="KW-1185">Reference proteome</keyword>
<feature type="region of interest" description="Disordered" evidence="1">
    <location>
        <begin position="437"/>
        <end position="495"/>
    </location>
</feature>
<dbReference type="VEuPathDB" id="FungiDB:MFRU_023g00450"/>
<organism evidence="2 3">
    <name type="scientific">Monilinia fructicola</name>
    <name type="common">Brown rot fungus</name>
    <name type="synonym">Ciboria fructicola</name>
    <dbReference type="NCBI Taxonomy" id="38448"/>
    <lineage>
        <taxon>Eukaryota</taxon>
        <taxon>Fungi</taxon>
        <taxon>Dikarya</taxon>
        <taxon>Ascomycota</taxon>
        <taxon>Pezizomycotina</taxon>
        <taxon>Leotiomycetes</taxon>
        <taxon>Helotiales</taxon>
        <taxon>Sclerotiniaceae</taxon>
        <taxon>Monilinia</taxon>
    </lineage>
</organism>
<dbReference type="Proteomes" id="UP000322873">
    <property type="component" value="Unassembled WGS sequence"/>
</dbReference>
<name>A0A5M9K874_MONFR</name>
<evidence type="ECO:0000313" key="2">
    <source>
        <dbReference type="EMBL" id="KAA8577070.1"/>
    </source>
</evidence>
<accession>A0A5M9K874</accession>
<evidence type="ECO:0000313" key="3">
    <source>
        <dbReference type="Proteomes" id="UP000322873"/>
    </source>
</evidence>
<evidence type="ECO:0000256" key="1">
    <source>
        <dbReference type="SAM" id="MobiDB-lite"/>
    </source>
</evidence>
<sequence>MFFSFFYLAIWQSLCLSGFLILSHKNIHFPNRTQIFSPSFFLLFFNSSIHPSALNNNPIQPIYFTFHHYNTAIISKSPVQNITFHDRTHSRCSKSLIPQINPKLTSSVINIPSSIHPTISTPFNSSFTDFPSQEILTTSTASSSFSPSTATILPQEFQLFHHGFPDIMASQLQFIEPAGKTLTIASITKSVSEQYGSTRSIATGLCSLRDQNSERSSVAAIIKSTGHSTSTSAFVNRFTSPQLLQNQHQHPFASAPGSPATLQQPQRSRPQVPLFSQSTGSVPRTPNMLIQDMDLFDEFTAFEGGASTHNPYSSVFSSPAVPTMYDPINNLSSSSSSINMGTVSPKDLSLRELNVSAPNSAAYTNLTTPSTFNESPAFTTYDDSPFIPCDGLVDPVQGDPWFSLFPEDNVEQPNLEQSPLIVDEELDFSEQREVAGQLNQKADNRRKSGSSTSPLSAPSGIRKRDKALPPIISRQKEDAKNGRSRRSTCKGFTGTRSLEGHRFKKGWWAINTVSSVTGTLMDWRERL</sequence>
<protein>
    <submittedName>
        <fullName evidence="2">Uncharacterized protein</fullName>
    </submittedName>
</protein>
<dbReference type="AlphaFoldDB" id="A0A5M9K874"/>
<dbReference type="EMBL" id="VICG01000001">
    <property type="protein sequence ID" value="KAA8577070.1"/>
    <property type="molecule type" value="Genomic_DNA"/>
</dbReference>
<gene>
    <name evidence="2" type="ORF">EYC84_007078</name>
</gene>
<proteinExistence type="predicted"/>
<feature type="compositionally biased region" description="Polar residues" evidence="1">
    <location>
        <begin position="260"/>
        <end position="284"/>
    </location>
</feature>
<comment type="caution">
    <text evidence="2">The sequence shown here is derived from an EMBL/GenBank/DDBJ whole genome shotgun (WGS) entry which is preliminary data.</text>
</comment>
<reference evidence="2 3" key="1">
    <citation type="submission" date="2019-06" db="EMBL/GenBank/DDBJ databases">
        <title>Genome Sequence of the Brown Rot Fungal Pathogen Monilinia fructicola.</title>
        <authorList>
            <person name="De Miccolis Angelini R.M."/>
            <person name="Landi L."/>
            <person name="Abate D."/>
            <person name="Pollastro S."/>
            <person name="Romanazzi G."/>
            <person name="Faretra F."/>
        </authorList>
    </citation>
    <scope>NUCLEOTIDE SEQUENCE [LARGE SCALE GENOMIC DNA]</scope>
    <source>
        <strain evidence="2 3">Mfrc123</strain>
    </source>
</reference>
<feature type="region of interest" description="Disordered" evidence="1">
    <location>
        <begin position="248"/>
        <end position="284"/>
    </location>
</feature>